<proteinExistence type="predicted"/>
<protein>
    <submittedName>
        <fullName evidence="2">Uncharacterized protein</fullName>
    </submittedName>
</protein>
<feature type="non-terminal residue" evidence="2">
    <location>
        <position position="1"/>
    </location>
</feature>
<comment type="caution">
    <text evidence="2">The sequence shown here is derived from an EMBL/GenBank/DDBJ whole genome shotgun (WGS) entry which is preliminary data.</text>
</comment>
<dbReference type="EMBL" id="PJEX01000440">
    <property type="protein sequence ID" value="TKW50092.1"/>
    <property type="molecule type" value="Genomic_DNA"/>
</dbReference>
<evidence type="ECO:0000313" key="3">
    <source>
        <dbReference type="Proteomes" id="UP000310108"/>
    </source>
</evidence>
<gene>
    <name evidence="2" type="ORF">CTA1_3905</name>
</gene>
<keyword evidence="3" id="KW-1185">Reference proteome</keyword>
<accession>A0A4U6X400</accession>
<dbReference type="AlphaFoldDB" id="A0A4U6X400"/>
<feature type="region of interest" description="Disordered" evidence="1">
    <location>
        <begin position="64"/>
        <end position="83"/>
    </location>
</feature>
<reference evidence="2 3" key="1">
    <citation type="journal article" date="2019" name="PLoS ONE">
        <title>Comparative genome analysis indicates high evolutionary potential of pathogenicity genes in Colletotrichum tanaceti.</title>
        <authorList>
            <person name="Lelwala R.V."/>
            <person name="Korhonen P.K."/>
            <person name="Young N.D."/>
            <person name="Scott J.B."/>
            <person name="Ades P.A."/>
            <person name="Gasser R.B."/>
            <person name="Taylor P.W.J."/>
        </authorList>
    </citation>
    <scope>NUCLEOTIDE SEQUENCE [LARGE SCALE GENOMIC DNA]</scope>
    <source>
        <strain evidence="2">BRIP57314</strain>
    </source>
</reference>
<sequence>PNLADDTDSHFANQTGHPTRRDLKRRGPQRQRAPTSMAQAPQQSPDPAPPRRRLMCFRALQPGEQEVSSAHVGLIAPSALETS</sequence>
<organism evidence="2 3">
    <name type="scientific">Colletotrichum tanaceti</name>
    <dbReference type="NCBI Taxonomy" id="1306861"/>
    <lineage>
        <taxon>Eukaryota</taxon>
        <taxon>Fungi</taxon>
        <taxon>Dikarya</taxon>
        <taxon>Ascomycota</taxon>
        <taxon>Pezizomycotina</taxon>
        <taxon>Sordariomycetes</taxon>
        <taxon>Hypocreomycetidae</taxon>
        <taxon>Glomerellales</taxon>
        <taxon>Glomerellaceae</taxon>
        <taxon>Colletotrichum</taxon>
        <taxon>Colletotrichum destructivum species complex</taxon>
    </lineage>
</organism>
<name>A0A4U6X400_9PEZI</name>
<dbReference type="Proteomes" id="UP000310108">
    <property type="component" value="Unassembled WGS sequence"/>
</dbReference>
<evidence type="ECO:0000256" key="1">
    <source>
        <dbReference type="SAM" id="MobiDB-lite"/>
    </source>
</evidence>
<evidence type="ECO:0000313" key="2">
    <source>
        <dbReference type="EMBL" id="TKW50092.1"/>
    </source>
</evidence>
<feature type="region of interest" description="Disordered" evidence="1">
    <location>
        <begin position="1"/>
        <end position="53"/>
    </location>
</feature>